<keyword evidence="4" id="KW-1185">Reference proteome</keyword>
<evidence type="ECO:0000313" key="3">
    <source>
        <dbReference type="EMBL" id="AZA08847.1"/>
    </source>
</evidence>
<dbReference type="SUPFAM" id="SSF51735">
    <property type="entry name" value="NAD(P)-binding Rossmann-fold domains"/>
    <property type="match status" value="1"/>
</dbReference>
<dbReference type="InterPro" id="IPR013154">
    <property type="entry name" value="ADH-like_N"/>
</dbReference>
<evidence type="ECO:0000256" key="1">
    <source>
        <dbReference type="ARBA" id="ARBA00022857"/>
    </source>
</evidence>
<dbReference type="CDD" id="cd08252">
    <property type="entry name" value="AL_MDR"/>
    <property type="match status" value="1"/>
</dbReference>
<dbReference type="KEGG" id="cpso:CPPEL_03595"/>
<dbReference type="Gene3D" id="3.40.50.720">
    <property type="entry name" value="NAD(P)-binding Rossmann-like Domain"/>
    <property type="match status" value="1"/>
</dbReference>
<dbReference type="Proteomes" id="UP000271426">
    <property type="component" value="Chromosome"/>
</dbReference>
<organism evidence="3 4">
    <name type="scientific">Corynebacterium pseudopelargi</name>
    <dbReference type="NCBI Taxonomy" id="2080757"/>
    <lineage>
        <taxon>Bacteria</taxon>
        <taxon>Bacillati</taxon>
        <taxon>Actinomycetota</taxon>
        <taxon>Actinomycetes</taxon>
        <taxon>Mycobacteriales</taxon>
        <taxon>Corynebacteriaceae</taxon>
        <taxon>Corynebacterium</taxon>
    </lineage>
</organism>
<evidence type="ECO:0000259" key="2">
    <source>
        <dbReference type="SMART" id="SM00829"/>
    </source>
</evidence>
<dbReference type="RefSeq" id="WP_123959840.1">
    <property type="nucleotide sequence ID" value="NZ_CP033898.1"/>
</dbReference>
<reference evidence="3 4" key="1">
    <citation type="submission" date="2018-11" db="EMBL/GenBank/DDBJ databases">
        <authorList>
            <person name="Kleinhagauer T."/>
            <person name="Glaeser S.P."/>
            <person name="Spergser J."/>
            <person name="Ruckert C."/>
            <person name="Kaempfer P."/>
            <person name="Busse H.-J."/>
        </authorList>
    </citation>
    <scope>NUCLEOTIDE SEQUENCE [LARGE SCALE GENOMIC DNA]</scope>
    <source>
        <strain evidence="3 4">812CH</strain>
    </source>
</reference>
<dbReference type="SUPFAM" id="SSF50129">
    <property type="entry name" value="GroES-like"/>
    <property type="match status" value="1"/>
</dbReference>
<dbReference type="OrthoDB" id="3175656at2"/>
<dbReference type="InterPro" id="IPR020843">
    <property type="entry name" value="ER"/>
</dbReference>
<accession>A0A3G6ITD0</accession>
<dbReference type="GO" id="GO:0008270">
    <property type="term" value="F:zinc ion binding"/>
    <property type="evidence" value="ECO:0007669"/>
    <property type="project" value="InterPro"/>
</dbReference>
<dbReference type="InterPro" id="IPR051603">
    <property type="entry name" value="Zinc-ADH_QOR/CCCR"/>
</dbReference>
<dbReference type="InterPro" id="IPR014182">
    <property type="entry name" value="ADH_Zn_typ-1"/>
</dbReference>
<feature type="domain" description="Enoyl reductase (ER)" evidence="2">
    <location>
        <begin position="13"/>
        <end position="326"/>
    </location>
</feature>
<dbReference type="PANTHER" id="PTHR44154:SF1">
    <property type="entry name" value="QUINONE OXIDOREDUCTASE"/>
    <property type="match status" value="1"/>
</dbReference>
<dbReference type="EMBL" id="CP033898">
    <property type="protein sequence ID" value="AZA08847.1"/>
    <property type="molecule type" value="Genomic_DNA"/>
</dbReference>
<dbReference type="Pfam" id="PF08240">
    <property type="entry name" value="ADH_N"/>
    <property type="match status" value="1"/>
</dbReference>
<protein>
    <submittedName>
        <fullName evidence="3">Zinc-type alcohol dehydrogenase-like protein</fullName>
    </submittedName>
</protein>
<gene>
    <name evidence="3" type="ORF">CPPEL_03595</name>
</gene>
<dbReference type="PANTHER" id="PTHR44154">
    <property type="entry name" value="QUINONE OXIDOREDUCTASE"/>
    <property type="match status" value="1"/>
</dbReference>
<dbReference type="SMART" id="SM00829">
    <property type="entry name" value="PKS_ER"/>
    <property type="match status" value="1"/>
</dbReference>
<dbReference type="AlphaFoldDB" id="A0A3G6ITD0"/>
<keyword evidence="1" id="KW-0521">NADP</keyword>
<evidence type="ECO:0000313" key="4">
    <source>
        <dbReference type="Proteomes" id="UP000271426"/>
    </source>
</evidence>
<name>A0A3G6ITD0_9CORY</name>
<dbReference type="InterPro" id="IPR036291">
    <property type="entry name" value="NAD(P)-bd_dom_sf"/>
</dbReference>
<dbReference type="Gene3D" id="3.90.180.10">
    <property type="entry name" value="Medium-chain alcohol dehydrogenases, catalytic domain"/>
    <property type="match status" value="1"/>
</dbReference>
<dbReference type="InterPro" id="IPR011032">
    <property type="entry name" value="GroES-like_sf"/>
</dbReference>
<proteinExistence type="predicted"/>
<dbReference type="GO" id="GO:0016491">
    <property type="term" value="F:oxidoreductase activity"/>
    <property type="evidence" value="ECO:0007669"/>
    <property type="project" value="InterPro"/>
</dbReference>
<dbReference type="Pfam" id="PF13602">
    <property type="entry name" value="ADH_zinc_N_2"/>
    <property type="match status" value="1"/>
</dbReference>
<sequence length="329" mass="35505">MKAIGYVENLPISSPDALVEREVEKPACGPRDVLIRVEAVGVNPIDAKQRKTVDPEGFRVLGYDAAGRVEAVGEEVTRFAPGDAVIAIGTLSRQGTNAECFAIDERMAAKLEGENFAEAAALPLTFITAWESLFERLMLNEDSQGTLLMIGATGGVGLAALQLLRLRCPKVDVIATASDESRARLVRDLGATFVVNHCDSLLEQVLADFPEGVDWVFTAHSQGQEDVLASITRPFGHIVGIDVGPDSIAPLKAKSIAWHWESMFTKSLFDVALESQGAILDEVSRLYSRGEIRPVIAEQLSPISVQTLSAAQERMEAGHELGKIVVTGW</sequence>